<dbReference type="AlphaFoldDB" id="A0AAV7RS64"/>
<evidence type="ECO:0000313" key="3">
    <source>
        <dbReference type="Proteomes" id="UP001066276"/>
    </source>
</evidence>
<evidence type="ECO:0000256" key="1">
    <source>
        <dbReference type="SAM" id="MobiDB-lite"/>
    </source>
</evidence>
<gene>
    <name evidence="2" type="ORF">NDU88_007149</name>
</gene>
<protein>
    <submittedName>
        <fullName evidence="2">Uncharacterized protein</fullName>
    </submittedName>
</protein>
<accession>A0AAV7RS64</accession>
<name>A0AAV7RS64_PLEWA</name>
<proteinExistence type="predicted"/>
<feature type="region of interest" description="Disordered" evidence="1">
    <location>
        <begin position="76"/>
        <end position="108"/>
    </location>
</feature>
<reference evidence="2" key="1">
    <citation type="journal article" date="2022" name="bioRxiv">
        <title>Sequencing and chromosome-scale assembly of the giantPleurodeles waltlgenome.</title>
        <authorList>
            <person name="Brown T."/>
            <person name="Elewa A."/>
            <person name="Iarovenko S."/>
            <person name="Subramanian E."/>
            <person name="Araus A.J."/>
            <person name="Petzold A."/>
            <person name="Susuki M."/>
            <person name="Suzuki K.-i.T."/>
            <person name="Hayashi T."/>
            <person name="Toyoda A."/>
            <person name="Oliveira C."/>
            <person name="Osipova E."/>
            <person name="Leigh N.D."/>
            <person name="Simon A."/>
            <person name="Yun M.H."/>
        </authorList>
    </citation>
    <scope>NUCLEOTIDE SEQUENCE</scope>
    <source>
        <strain evidence="2">20211129_DDA</strain>
        <tissue evidence="2">Liver</tissue>
    </source>
</reference>
<dbReference type="Proteomes" id="UP001066276">
    <property type="component" value="Chromosome 5"/>
</dbReference>
<dbReference type="EMBL" id="JANPWB010000009">
    <property type="protein sequence ID" value="KAJ1154397.1"/>
    <property type="molecule type" value="Genomic_DNA"/>
</dbReference>
<organism evidence="2 3">
    <name type="scientific">Pleurodeles waltl</name>
    <name type="common">Iberian ribbed newt</name>
    <dbReference type="NCBI Taxonomy" id="8319"/>
    <lineage>
        <taxon>Eukaryota</taxon>
        <taxon>Metazoa</taxon>
        <taxon>Chordata</taxon>
        <taxon>Craniata</taxon>
        <taxon>Vertebrata</taxon>
        <taxon>Euteleostomi</taxon>
        <taxon>Amphibia</taxon>
        <taxon>Batrachia</taxon>
        <taxon>Caudata</taxon>
        <taxon>Salamandroidea</taxon>
        <taxon>Salamandridae</taxon>
        <taxon>Pleurodelinae</taxon>
        <taxon>Pleurodeles</taxon>
    </lineage>
</organism>
<sequence length="162" mass="18170">MTETRCFLEVISLLNQIAVWVSHPRPPVWNAGLKWLESAVGDTWACGLGPRSEHSPSRITDRGARRELSVLQRLSAEYEKEEQEESTERWGESKLQKRAKEQADEEKEAAIRGVADLATHRGSAHELGMDPKEMAIDLNLERSALEGDDLPVVTPQTVDDLI</sequence>
<keyword evidence="3" id="KW-1185">Reference proteome</keyword>
<evidence type="ECO:0000313" key="2">
    <source>
        <dbReference type="EMBL" id="KAJ1154397.1"/>
    </source>
</evidence>
<feature type="compositionally biased region" description="Basic and acidic residues" evidence="1">
    <location>
        <begin position="86"/>
        <end position="102"/>
    </location>
</feature>
<comment type="caution">
    <text evidence="2">The sequence shown here is derived from an EMBL/GenBank/DDBJ whole genome shotgun (WGS) entry which is preliminary data.</text>
</comment>